<protein>
    <submittedName>
        <fullName evidence="2">Putative acyltransferase</fullName>
    </submittedName>
</protein>
<sequence length="408" mass="45749">MNIVKTTPPNTPSKPGRLVSLDALRGFDMFWIVSGEEIFHGFADVVQQKYHLYRNPTNWQLATDGRLSFLERMAVGMSNQLHHTVWNGFTFYDLIFPLFIFIAGISMPFSYNRGLDTEMTGQLNKSRSRYFQLIRRTVLLLLLGMVVNGALSFAGYEHTRFASVLGRIALSCFFAAVIYLNFNLRGQIIWFVSILLGYWALMALVPVPGHGAGVLTPDGNLAAFIDQHLLPGKLHRKVYDPEGLLSTIPAICSALLGVFTGSFLLPGRVGLRPVQKMLALFGAGLVLVLLGLLWNISFPINKNMWTSSFTLYAGGWSMLLFAAFYGIIDVAGFKAWCRPFVWIGVNSILIYMAAHGLVNFLSTSQFVLDGAIKGIDPIWHRSILWTGVLLIQLLLLRFLYQRKIFLKL</sequence>
<dbReference type="AlphaFoldDB" id="A0A2T5JFF3"/>
<dbReference type="PANTHER" id="PTHR31061">
    <property type="entry name" value="LD22376P"/>
    <property type="match status" value="1"/>
</dbReference>
<accession>A0A2T5JFF3</accession>
<name>A0A2T5JFF3_9SPHI</name>
<dbReference type="Proteomes" id="UP000244168">
    <property type="component" value="Unassembled WGS sequence"/>
</dbReference>
<feature type="transmembrane region" description="Helical" evidence="1">
    <location>
        <begin position="161"/>
        <end position="181"/>
    </location>
</feature>
<dbReference type="PANTHER" id="PTHR31061:SF24">
    <property type="entry name" value="LD22376P"/>
    <property type="match status" value="1"/>
</dbReference>
<feature type="transmembrane region" description="Helical" evidence="1">
    <location>
        <begin position="309"/>
        <end position="328"/>
    </location>
</feature>
<keyword evidence="2" id="KW-0012">Acyltransferase</keyword>
<evidence type="ECO:0000313" key="3">
    <source>
        <dbReference type="Proteomes" id="UP000244168"/>
    </source>
</evidence>
<feature type="transmembrane region" description="Helical" evidence="1">
    <location>
        <begin position="244"/>
        <end position="265"/>
    </location>
</feature>
<proteinExistence type="predicted"/>
<keyword evidence="1" id="KW-0472">Membrane</keyword>
<keyword evidence="2" id="KW-0808">Transferase</keyword>
<gene>
    <name evidence="2" type="ORF">C8P68_101401</name>
</gene>
<evidence type="ECO:0000256" key="1">
    <source>
        <dbReference type="SAM" id="Phobius"/>
    </source>
</evidence>
<reference evidence="2 3" key="1">
    <citation type="submission" date="2018-04" db="EMBL/GenBank/DDBJ databases">
        <title>Genomic Encyclopedia of Archaeal and Bacterial Type Strains, Phase II (KMG-II): from individual species to whole genera.</title>
        <authorList>
            <person name="Goeker M."/>
        </authorList>
    </citation>
    <scope>NUCLEOTIDE SEQUENCE [LARGE SCALE GENOMIC DNA]</scope>
    <source>
        <strain evidence="2 3">DSM 26809</strain>
    </source>
</reference>
<keyword evidence="1" id="KW-0812">Transmembrane</keyword>
<comment type="caution">
    <text evidence="2">The sequence shown here is derived from an EMBL/GenBank/DDBJ whole genome shotgun (WGS) entry which is preliminary data.</text>
</comment>
<evidence type="ECO:0000313" key="2">
    <source>
        <dbReference type="EMBL" id="PTR01168.1"/>
    </source>
</evidence>
<organism evidence="2 3">
    <name type="scientific">Mucilaginibacter yixingensis</name>
    <dbReference type="NCBI Taxonomy" id="1295612"/>
    <lineage>
        <taxon>Bacteria</taxon>
        <taxon>Pseudomonadati</taxon>
        <taxon>Bacteroidota</taxon>
        <taxon>Sphingobacteriia</taxon>
        <taxon>Sphingobacteriales</taxon>
        <taxon>Sphingobacteriaceae</taxon>
        <taxon>Mucilaginibacter</taxon>
    </lineage>
</organism>
<feature type="transmembrane region" description="Helical" evidence="1">
    <location>
        <begin position="277"/>
        <end position="297"/>
    </location>
</feature>
<keyword evidence="3" id="KW-1185">Reference proteome</keyword>
<feature type="transmembrane region" description="Helical" evidence="1">
    <location>
        <begin position="188"/>
        <end position="207"/>
    </location>
</feature>
<feature type="transmembrane region" description="Helical" evidence="1">
    <location>
        <begin position="133"/>
        <end position="155"/>
    </location>
</feature>
<keyword evidence="1" id="KW-1133">Transmembrane helix</keyword>
<feature type="transmembrane region" description="Helical" evidence="1">
    <location>
        <begin position="340"/>
        <end position="362"/>
    </location>
</feature>
<dbReference type="GO" id="GO:0016746">
    <property type="term" value="F:acyltransferase activity"/>
    <property type="evidence" value="ECO:0007669"/>
    <property type="project" value="UniProtKB-KW"/>
</dbReference>
<feature type="transmembrane region" description="Helical" evidence="1">
    <location>
        <begin position="94"/>
        <end position="112"/>
    </location>
</feature>
<dbReference type="EMBL" id="QAOQ01000001">
    <property type="protein sequence ID" value="PTR01168.1"/>
    <property type="molecule type" value="Genomic_DNA"/>
</dbReference>
<feature type="transmembrane region" description="Helical" evidence="1">
    <location>
        <begin position="382"/>
        <end position="400"/>
    </location>
</feature>